<dbReference type="GO" id="GO:0009306">
    <property type="term" value="P:protein secretion"/>
    <property type="evidence" value="ECO:0007669"/>
    <property type="project" value="UniProtKB-UniRule"/>
</dbReference>
<dbReference type="RefSeq" id="WP_249300306.1">
    <property type="nucleotide sequence ID" value="NZ_JACRSP010000003.1"/>
</dbReference>
<evidence type="ECO:0000256" key="1">
    <source>
        <dbReference type="ARBA" id="ARBA00004651"/>
    </source>
</evidence>
<keyword evidence="8 10" id="KW-0811">Translocation</keyword>
<evidence type="ECO:0000256" key="2">
    <source>
        <dbReference type="ARBA" id="ARBA00008445"/>
    </source>
</evidence>
<keyword evidence="7 10" id="KW-1133">Transmembrane helix</keyword>
<comment type="caution">
    <text evidence="11">The sequence shown here is derived from an EMBL/GenBank/DDBJ whole genome shotgun (WGS) entry which is preliminary data.</text>
</comment>
<organism evidence="11 12">
    <name type="scientific">Feifania hominis</name>
    <dbReference type="NCBI Taxonomy" id="2763660"/>
    <lineage>
        <taxon>Bacteria</taxon>
        <taxon>Bacillati</taxon>
        <taxon>Bacillota</taxon>
        <taxon>Clostridia</taxon>
        <taxon>Eubacteriales</taxon>
        <taxon>Feifaniaceae</taxon>
        <taxon>Feifania</taxon>
    </lineage>
</organism>
<dbReference type="GO" id="GO:0043952">
    <property type="term" value="P:protein transport by the Sec complex"/>
    <property type="evidence" value="ECO:0007669"/>
    <property type="project" value="TreeGrafter"/>
</dbReference>
<dbReference type="AlphaFoldDB" id="A0A926DE01"/>
<name>A0A926DE01_9FIRM</name>
<evidence type="ECO:0000256" key="4">
    <source>
        <dbReference type="ARBA" id="ARBA00022475"/>
    </source>
</evidence>
<evidence type="ECO:0000313" key="11">
    <source>
        <dbReference type="EMBL" id="MBC8536461.1"/>
    </source>
</evidence>
<dbReference type="PRINTS" id="PR01651">
    <property type="entry name" value="SECGEXPORT"/>
</dbReference>
<evidence type="ECO:0000256" key="3">
    <source>
        <dbReference type="ARBA" id="ARBA00022448"/>
    </source>
</evidence>
<dbReference type="GO" id="GO:0065002">
    <property type="term" value="P:intracellular protein transmembrane transport"/>
    <property type="evidence" value="ECO:0007669"/>
    <property type="project" value="TreeGrafter"/>
</dbReference>
<evidence type="ECO:0000256" key="7">
    <source>
        <dbReference type="ARBA" id="ARBA00022989"/>
    </source>
</evidence>
<dbReference type="Pfam" id="PF03840">
    <property type="entry name" value="SecG"/>
    <property type="match status" value="1"/>
</dbReference>
<evidence type="ECO:0000256" key="6">
    <source>
        <dbReference type="ARBA" id="ARBA00022927"/>
    </source>
</evidence>
<evidence type="ECO:0000256" key="10">
    <source>
        <dbReference type="RuleBase" id="RU365087"/>
    </source>
</evidence>
<dbReference type="EMBL" id="JACRSP010000003">
    <property type="protein sequence ID" value="MBC8536461.1"/>
    <property type="molecule type" value="Genomic_DNA"/>
</dbReference>
<evidence type="ECO:0000313" key="12">
    <source>
        <dbReference type="Proteomes" id="UP000620366"/>
    </source>
</evidence>
<dbReference type="NCBIfam" id="TIGR00810">
    <property type="entry name" value="secG"/>
    <property type="match status" value="1"/>
</dbReference>
<sequence>MSTPKLIVSIIQLICAIAIIVAVMMQDDKEGGMSGVISGGSSESFFGRNKGKTKGAMLGKITILAGVVFVGLTLALDAFEKFGI</sequence>
<keyword evidence="9 10" id="KW-0472">Membrane</keyword>
<comment type="similarity">
    <text evidence="2 10">Belongs to the SecG family.</text>
</comment>
<dbReference type="PANTHER" id="PTHR34182">
    <property type="entry name" value="PROTEIN-EXPORT MEMBRANE PROTEIN SECG"/>
    <property type="match status" value="1"/>
</dbReference>
<evidence type="ECO:0000256" key="9">
    <source>
        <dbReference type="ARBA" id="ARBA00023136"/>
    </source>
</evidence>
<evidence type="ECO:0000256" key="5">
    <source>
        <dbReference type="ARBA" id="ARBA00022692"/>
    </source>
</evidence>
<keyword evidence="12" id="KW-1185">Reference proteome</keyword>
<feature type="transmembrane region" description="Helical" evidence="10">
    <location>
        <begin position="6"/>
        <end position="25"/>
    </location>
</feature>
<gene>
    <name evidence="11" type="primary">secG</name>
    <name evidence="11" type="ORF">H8695_07155</name>
</gene>
<comment type="subcellular location">
    <subcellularLocation>
        <location evidence="1 10">Cell membrane</location>
        <topology evidence="1 10">Multi-pass membrane protein</topology>
    </subcellularLocation>
</comment>
<protein>
    <recommendedName>
        <fullName evidence="10">Protein-export membrane protein SecG</fullName>
    </recommendedName>
</protein>
<evidence type="ECO:0000256" key="8">
    <source>
        <dbReference type="ARBA" id="ARBA00023010"/>
    </source>
</evidence>
<keyword evidence="5 10" id="KW-0812">Transmembrane</keyword>
<reference evidence="11" key="1">
    <citation type="submission" date="2020-08" db="EMBL/GenBank/DDBJ databases">
        <title>Genome public.</title>
        <authorList>
            <person name="Liu C."/>
            <person name="Sun Q."/>
        </authorList>
    </citation>
    <scope>NUCLEOTIDE SEQUENCE</scope>
    <source>
        <strain evidence="11">BX7</strain>
    </source>
</reference>
<feature type="transmembrane region" description="Helical" evidence="10">
    <location>
        <begin position="57"/>
        <end position="76"/>
    </location>
</feature>
<dbReference type="GO" id="GO:0005886">
    <property type="term" value="C:plasma membrane"/>
    <property type="evidence" value="ECO:0007669"/>
    <property type="project" value="UniProtKB-SubCell"/>
</dbReference>
<keyword evidence="3 10" id="KW-0813">Transport</keyword>
<keyword evidence="6 10" id="KW-0653">Protein transport</keyword>
<dbReference type="GO" id="GO:0015450">
    <property type="term" value="F:protein-transporting ATPase activity"/>
    <property type="evidence" value="ECO:0007669"/>
    <property type="project" value="UniProtKB-UniRule"/>
</dbReference>
<dbReference type="PANTHER" id="PTHR34182:SF1">
    <property type="entry name" value="PROTEIN-EXPORT MEMBRANE PROTEIN SECG"/>
    <property type="match status" value="1"/>
</dbReference>
<keyword evidence="4 10" id="KW-1003">Cell membrane</keyword>
<comment type="function">
    <text evidence="10">Involved in protein export. Participates in an early event of protein translocation.</text>
</comment>
<dbReference type="InterPro" id="IPR004692">
    <property type="entry name" value="SecG"/>
</dbReference>
<accession>A0A926DE01</accession>
<proteinExistence type="inferred from homology"/>
<dbReference type="Proteomes" id="UP000620366">
    <property type="component" value="Unassembled WGS sequence"/>
</dbReference>